<dbReference type="CDD" id="cd09445">
    <property type="entry name" value="LIM_Mical_like_2"/>
    <property type="match status" value="1"/>
</dbReference>
<dbReference type="SMART" id="SM00132">
    <property type="entry name" value="LIM"/>
    <property type="match status" value="2"/>
</dbReference>
<feature type="region of interest" description="Disordered" evidence="5">
    <location>
        <begin position="1035"/>
        <end position="1057"/>
    </location>
</feature>
<name>A0A7R9PH01_TIMGE</name>
<feature type="region of interest" description="Disordered" evidence="5">
    <location>
        <begin position="951"/>
        <end position="1010"/>
    </location>
</feature>
<keyword evidence="3 4" id="KW-0440">LIM domain</keyword>
<evidence type="ECO:0000256" key="1">
    <source>
        <dbReference type="ARBA" id="ARBA00022723"/>
    </source>
</evidence>
<dbReference type="Gene3D" id="2.10.110.10">
    <property type="entry name" value="Cysteine Rich Protein"/>
    <property type="match status" value="2"/>
</dbReference>
<accession>A0A7R9PH01</accession>
<dbReference type="InterPro" id="IPR001781">
    <property type="entry name" value="Znf_LIM"/>
</dbReference>
<feature type="compositionally biased region" description="Basic and acidic residues" evidence="5">
    <location>
        <begin position="995"/>
        <end position="1009"/>
    </location>
</feature>
<feature type="compositionally biased region" description="Basic and acidic residues" evidence="5">
    <location>
        <begin position="1114"/>
        <end position="1127"/>
    </location>
</feature>
<proteinExistence type="predicted"/>
<protein>
    <recommendedName>
        <fullName evidence="6">LIM zinc-binding domain-containing protein</fullName>
    </recommendedName>
</protein>
<feature type="compositionally biased region" description="Basic and acidic residues" evidence="5">
    <location>
        <begin position="1159"/>
        <end position="1171"/>
    </location>
</feature>
<evidence type="ECO:0000256" key="4">
    <source>
        <dbReference type="PROSITE-ProRule" id="PRU00125"/>
    </source>
</evidence>
<keyword evidence="1 4" id="KW-0479">Metal-binding</keyword>
<sequence length="1500" mass="169318">MVPSAGITRWLLVGICSEYYEYSQDAIMKSDLSTEMVTEKKSKKKRSEGGEVTKTKKTKKNKKSDSEKENISVILDTKLAGNFELRLCDISRRSLRILKTKGGGEFCYHTWNVALVHRGSGFDPLALPYLSVEQLICNGVLVGTREELLRSRKLILIAGGFVDGEMTQIQTLTLSHDLYQKVTGPLYSPRFNSDRCLTQRGLTNGCAPLTPNTRDLDQHSTQKVEESEPPPDPAPLDDDFSNVSVKVLKSAFSNHVQTQPSKESLKEFDEDILYCGPIKSLKQTFCSEASKTFDKRENFDGKERIATGVSIKDLVSLQMSATVICSWSHMALATTDCGDTSCMRQSHGVFYKTRLQLQLPVDFEINLSTGDPSEITFLNILREEEENFNVVVQQKEKRRSFGDLTNLVDSDEVDQVVYETQSDQNIGARQASEYRSRSPPIHVSRSTGKLNLGWKACSLGDLRDVSDSFQPPSVPSTRNSDMEEAIVETGISFRALRANYCNQAHLKEELEAPPRKTQPVEPPEEPQSELWIVKSVEQCVREWASVLGTVSACPVSGIVWTYSVQVSMSSEWDSVDIVCSKEADVEFTLAYHLSCVVALRGASLHPSGTLPGHIILSFLGHCVHPSVQFGSKTSAMWQKSSFSKFDQLSKKSSILHVRSSDASKAQKQFNQSTTSTPEQTSNCKSCGKQVFQMEQVKAERAVWHKNCFRCKECNKQLTLDSYSSHEGQLYCKPHFRELFKPKAVVEDEKELPRRRRHEMIIRESQPIELPPGVVRASDKPDLGLEECSSLNVKSRFQVFEKGVDAHDTDLDRSPSNVNVKRSPTILSKLARFQAKGMDIGVTDDSLNGIPYEETSSSSEEEEEEEEEGEETGDVVRSSRKHKERPVSFGKMEDIKCREQQARTQLLDDIRSRWESGTTHRKEELREERKHEISNIRSRLFMGHQGKMKEMYEQAVQDSERSTQKKGVDIAKSENARNLKEKFERGEILPDDDDDDRGKEDPGKRAKDEELSVFEAGISKKSRSLFLELDATAAKTQQAAPLHMSPIKSPAPVREDSRKLFLSRQASEDVVRASDTIEDVQVETDEVSSKFKFFETFKPQEKQKKQFRITPPREGQVKAEVPDQEIYRDPTVVRCEDKQQDEEEVVRSHTTSKMLSLFRQLEENATKEDMPEGPKPLKRFTPPPDYTHESESSEEESETEDEEEEEDEEETINPNLVRASDKIEDEFLKQSQNAARAKVLRAKFERWEEKENKANAALVMEQQQQQQQNGLDGDHIEQEIQTNYAEFCSSCEKVVYPLEKVETGGKIFHKQCFRCQQCNCILRMETYTLNGGKPYCLPHFKQLFIAKGNYDEGFGLDQHKRKWNNVTRNEEDILLNGINDEHIHLPVIEAGFMNPTGVCQGFMNPSGVCQGFMNPSGVCQGFMNPTGVCQGFMNPSDVCQGFMNPSDVCQGFMNPSGVCQGFMNPSGRLEQSAQEAIVACSHLSLTSDPSPPQMQSTGNHV</sequence>
<feature type="region of interest" description="Disordered" evidence="5">
    <location>
        <begin position="1101"/>
        <end position="1218"/>
    </location>
</feature>
<dbReference type="FunFam" id="2.10.110.10:FF:000002">
    <property type="entry name" value="LIM domain and actin-binding 1"/>
    <property type="match status" value="1"/>
</dbReference>
<feature type="domain" description="LIM zinc-binding" evidence="6">
    <location>
        <begin position="681"/>
        <end position="741"/>
    </location>
</feature>
<evidence type="ECO:0000256" key="3">
    <source>
        <dbReference type="ARBA" id="ARBA00023038"/>
    </source>
</evidence>
<dbReference type="PANTHER" id="PTHR24206">
    <property type="entry name" value="OS06G0237300 PROTEIN"/>
    <property type="match status" value="1"/>
</dbReference>
<dbReference type="Pfam" id="PF00412">
    <property type="entry name" value="LIM"/>
    <property type="match status" value="2"/>
</dbReference>
<dbReference type="CDD" id="cd09358">
    <property type="entry name" value="LIM_Mical_like"/>
    <property type="match status" value="1"/>
</dbReference>
<feature type="domain" description="LIM zinc-binding" evidence="6">
    <location>
        <begin position="1285"/>
        <end position="1345"/>
    </location>
</feature>
<feature type="compositionally biased region" description="Basic and acidic residues" evidence="5">
    <location>
        <begin position="951"/>
        <end position="987"/>
    </location>
</feature>
<organism evidence="7">
    <name type="scientific">Timema genevievae</name>
    <name type="common">Walking stick</name>
    <dbReference type="NCBI Taxonomy" id="629358"/>
    <lineage>
        <taxon>Eukaryota</taxon>
        <taxon>Metazoa</taxon>
        <taxon>Ecdysozoa</taxon>
        <taxon>Arthropoda</taxon>
        <taxon>Hexapoda</taxon>
        <taxon>Insecta</taxon>
        <taxon>Pterygota</taxon>
        <taxon>Neoptera</taxon>
        <taxon>Polyneoptera</taxon>
        <taxon>Phasmatodea</taxon>
        <taxon>Timematodea</taxon>
        <taxon>Timematoidea</taxon>
        <taxon>Timematidae</taxon>
        <taxon>Timema</taxon>
    </lineage>
</organism>
<evidence type="ECO:0000256" key="2">
    <source>
        <dbReference type="ARBA" id="ARBA00022833"/>
    </source>
</evidence>
<feature type="compositionally biased region" description="Acidic residues" evidence="5">
    <location>
        <begin position="858"/>
        <end position="872"/>
    </location>
</feature>
<feature type="region of interest" description="Disordered" evidence="5">
    <location>
        <begin position="207"/>
        <end position="239"/>
    </location>
</feature>
<dbReference type="PROSITE" id="PS00478">
    <property type="entry name" value="LIM_DOMAIN_1"/>
    <property type="match status" value="2"/>
</dbReference>
<reference evidence="7" key="1">
    <citation type="submission" date="2020-11" db="EMBL/GenBank/DDBJ databases">
        <authorList>
            <person name="Tran Van P."/>
        </authorList>
    </citation>
    <scope>NUCLEOTIDE SEQUENCE</scope>
</reference>
<gene>
    <name evidence="7" type="ORF">TGEB3V08_LOCUS923</name>
</gene>
<feature type="region of interest" description="Disordered" evidence="5">
    <location>
        <begin position="37"/>
        <end position="64"/>
    </location>
</feature>
<dbReference type="EMBL" id="OE839297">
    <property type="protein sequence ID" value="CAD7586610.1"/>
    <property type="molecule type" value="Genomic_DNA"/>
</dbReference>
<evidence type="ECO:0000259" key="6">
    <source>
        <dbReference type="PROSITE" id="PS50023"/>
    </source>
</evidence>
<keyword evidence="2 4" id="KW-0862">Zinc</keyword>
<dbReference type="SUPFAM" id="SSF57716">
    <property type="entry name" value="Glucocorticoid receptor-like (DNA-binding domain)"/>
    <property type="match status" value="4"/>
</dbReference>
<feature type="compositionally biased region" description="Basic and acidic residues" evidence="5">
    <location>
        <begin position="214"/>
        <end position="226"/>
    </location>
</feature>
<dbReference type="GO" id="GO:0046872">
    <property type="term" value="F:metal ion binding"/>
    <property type="evidence" value="ECO:0007669"/>
    <property type="project" value="UniProtKB-KW"/>
</dbReference>
<feature type="compositionally biased region" description="Acidic residues" evidence="5">
    <location>
        <begin position="1191"/>
        <end position="1210"/>
    </location>
</feature>
<dbReference type="PROSITE" id="PS50023">
    <property type="entry name" value="LIM_DOMAIN_2"/>
    <property type="match status" value="2"/>
</dbReference>
<evidence type="ECO:0000313" key="7">
    <source>
        <dbReference type="EMBL" id="CAD7586610.1"/>
    </source>
</evidence>
<feature type="region of interest" description="Disordered" evidence="5">
    <location>
        <begin position="841"/>
        <end position="886"/>
    </location>
</feature>
<evidence type="ECO:0000256" key="5">
    <source>
        <dbReference type="SAM" id="MobiDB-lite"/>
    </source>
</evidence>